<name>A0ABT7FHZ9_9RHOB</name>
<dbReference type="GO" id="GO:0016829">
    <property type="term" value="F:lyase activity"/>
    <property type="evidence" value="ECO:0007669"/>
    <property type="project" value="UniProtKB-KW"/>
</dbReference>
<dbReference type="PRINTS" id="PR00145">
    <property type="entry name" value="ARGSUCLYASE"/>
</dbReference>
<keyword evidence="4" id="KW-1185">Reference proteome</keyword>
<proteinExistence type="inferred from homology"/>
<dbReference type="Proteomes" id="UP001227126">
    <property type="component" value="Unassembled WGS sequence"/>
</dbReference>
<dbReference type="PANTHER" id="PTHR43172">
    <property type="entry name" value="ADENYLOSUCCINATE LYASE"/>
    <property type="match status" value="1"/>
</dbReference>
<dbReference type="SMART" id="SM00998">
    <property type="entry name" value="ADSL_C"/>
    <property type="match status" value="1"/>
</dbReference>
<dbReference type="RefSeq" id="WP_284486683.1">
    <property type="nucleotide sequence ID" value="NZ_JASNJE010000024.1"/>
</dbReference>
<dbReference type="InterPro" id="IPR022761">
    <property type="entry name" value="Fumarate_lyase_N"/>
</dbReference>
<sequence length="447" mass="46673">MAASVFDSTLYARLFPLGEVGRLFSDSAEIRAMLLVEGALARAQGARGIIPADSAEAIARAAMEVQIDPAKLAAPTGENGVCVPGLAAAFRHEMQAPDHAQYVHWGVTSQDIIDTAQMLRLRQALALIETDLRAVLTGLARLARTHAETPMAARTYGQHATPTSFGAVVASWGDPLLDLLRELPALRETSLLVSLAGAAGTASELGPDPAGLRADLAAALNLGDPRRSWHTDRTPVLRIADWCTRLTLALGKLGEDVAALTQTGISEITLGGAGASSTMPQKQNPVVPSLLVALARATAGQMAVLNGAALHRYQRDGAAWFTEWMCLPQIVLGAASAAQAAGPLSAGLAPDTGRMAAALTGELGMIHAEALSFALAAQRPRPEAQALVKALCREARDSRMPLADLVRRDHPDIDAAALFSPARQMGEAPAEARRFADSATAILAGGT</sequence>
<dbReference type="InterPro" id="IPR019468">
    <property type="entry name" value="AdenyloSucc_lyase_C"/>
</dbReference>
<dbReference type="InterPro" id="IPR008948">
    <property type="entry name" value="L-Aspartase-like"/>
</dbReference>
<dbReference type="PANTHER" id="PTHR43172:SF2">
    <property type="entry name" value="ADENYLOSUCCINATE LYASE C-TERMINAL DOMAIN-CONTAINING PROTEIN"/>
    <property type="match status" value="1"/>
</dbReference>
<evidence type="ECO:0000256" key="1">
    <source>
        <dbReference type="ARBA" id="ARBA00034772"/>
    </source>
</evidence>
<reference evidence="3 4" key="1">
    <citation type="submission" date="2023-05" db="EMBL/GenBank/DDBJ databases">
        <title>Sedimentitalea sp. nov. JM2-8.</title>
        <authorList>
            <person name="Huang J."/>
        </authorList>
    </citation>
    <scope>NUCLEOTIDE SEQUENCE [LARGE SCALE GENOMIC DNA]</scope>
    <source>
        <strain evidence="3 4">JM2-8</strain>
    </source>
</reference>
<comment type="caution">
    <text evidence="3">The sequence shown here is derived from an EMBL/GenBank/DDBJ whole genome shotgun (WGS) entry which is preliminary data.</text>
</comment>
<dbReference type="PRINTS" id="PR00149">
    <property type="entry name" value="FUMRATELYASE"/>
</dbReference>
<evidence type="ECO:0000259" key="2">
    <source>
        <dbReference type="SMART" id="SM00998"/>
    </source>
</evidence>
<organism evidence="3 4">
    <name type="scientific">Sedimentitalea xiamensis</name>
    <dbReference type="NCBI Taxonomy" id="3050037"/>
    <lineage>
        <taxon>Bacteria</taxon>
        <taxon>Pseudomonadati</taxon>
        <taxon>Pseudomonadota</taxon>
        <taxon>Alphaproteobacteria</taxon>
        <taxon>Rhodobacterales</taxon>
        <taxon>Paracoccaceae</taxon>
        <taxon>Sedimentitalea</taxon>
    </lineage>
</organism>
<feature type="domain" description="Adenylosuccinate lyase C-terminal" evidence="2">
    <location>
        <begin position="363"/>
        <end position="436"/>
    </location>
</feature>
<evidence type="ECO:0000313" key="4">
    <source>
        <dbReference type="Proteomes" id="UP001227126"/>
    </source>
</evidence>
<accession>A0ABT7FHZ9</accession>
<protein>
    <submittedName>
        <fullName evidence="3">Adenylosuccinate lyase family protein</fullName>
    </submittedName>
</protein>
<dbReference type="SUPFAM" id="SSF48557">
    <property type="entry name" value="L-aspartase-like"/>
    <property type="match status" value="1"/>
</dbReference>
<dbReference type="Gene3D" id="1.10.40.30">
    <property type="entry name" value="Fumarase/aspartase (C-terminal domain)"/>
    <property type="match status" value="1"/>
</dbReference>
<keyword evidence="3" id="KW-0456">Lyase</keyword>
<comment type="similarity">
    <text evidence="1">Belongs to the class-II fumarase/aspartase family.</text>
</comment>
<evidence type="ECO:0000313" key="3">
    <source>
        <dbReference type="EMBL" id="MDK3074752.1"/>
    </source>
</evidence>
<dbReference type="InterPro" id="IPR000362">
    <property type="entry name" value="Fumarate_lyase_fam"/>
</dbReference>
<gene>
    <name evidence="3" type="ORF">QO034_16810</name>
</gene>
<dbReference type="EMBL" id="JASNJE010000024">
    <property type="protein sequence ID" value="MDK3074752.1"/>
    <property type="molecule type" value="Genomic_DNA"/>
</dbReference>
<dbReference type="Pfam" id="PF00206">
    <property type="entry name" value="Lyase_1"/>
    <property type="match status" value="1"/>
</dbReference>
<dbReference type="Gene3D" id="1.20.200.10">
    <property type="entry name" value="Fumarase/aspartase (Central domain)"/>
    <property type="match status" value="1"/>
</dbReference>
<dbReference type="CDD" id="cd01597">
    <property type="entry name" value="pCLME"/>
    <property type="match status" value="1"/>
</dbReference>